<proteinExistence type="predicted"/>
<evidence type="ECO:0000313" key="3">
    <source>
        <dbReference type="Proteomes" id="UP001479436"/>
    </source>
</evidence>
<feature type="compositionally biased region" description="Acidic residues" evidence="1">
    <location>
        <begin position="27"/>
        <end position="37"/>
    </location>
</feature>
<reference evidence="2 3" key="1">
    <citation type="submission" date="2023-04" db="EMBL/GenBank/DDBJ databases">
        <title>Genome of Basidiobolus ranarum AG-B5.</title>
        <authorList>
            <person name="Stajich J.E."/>
            <person name="Carter-House D."/>
            <person name="Gryganskyi A."/>
        </authorList>
    </citation>
    <scope>NUCLEOTIDE SEQUENCE [LARGE SCALE GENOMIC DNA]</scope>
    <source>
        <strain evidence="2 3">AG-B5</strain>
    </source>
</reference>
<evidence type="ECO:0000256" key="1">
    <source>
        <dbReference type="SAM" id="MobiDB-lite"/>
    </source>
</evidence>
<feature type="region of interest" description="Disordered" evidence="1">
    <location>
        <begin position="128"/>
        <end position="195"/>
    </location>
</feature>
<feature type="region of interest" description="Disordered" evidence="1">
    <location>
        <begin position="22"/>
        <end position="96"/>
    </location>
</feature>
<feature type="compositionally biased region" description="Polar residues" evidence="1">
    <location>
        <begin position="40"/>
        <end position="70"/>
    </location>
</feature>
<keyword evidence="3" id="KW-1185">Reference proteome</keyword>
<dbReference type="Proteomes" id="UP001479436">
    <property type="component" value="Unassembled WGS sequence"/>
</dbReference>
<accession>A0ABR2WJW6</accession>
<sequence>MGSCLSMFASCRREKLDRVPVVVPEASDAEPDDDLEFENLLSSHQSQDNSFLSGNPFRSAQGRSNPFQRHTSPRENQLDIYSDEEDNLFSAEEPQAELLDQSHIQNLSNLAEENAKMNEILDAELEREEEEARLAEERELEDKRRAAQMAAHDKGLIGSNRENSELAIVDHPSSQTNPSFARDEPQGDEEEFQAI</sequence>
<comment type="caution">
    <text evidence="2">The sequence shown here is derived from an EMBL/GenBank/DDBJ whole genome shotgun (WGS) entry which is preliminary data.</text>
</comment>
<protein>
    <submittedName>
        <fullName evidence="2">Uncharacterized protein</fullName>
    </submittedName>
</protein>
<name>A0ABR2WJW6_9FUNG</name>
<feature type="compositionally biased region" description="Acidic residues" evidence="1">
    <location>
        <begin position="186"/>
        <end position="195"/>
    </location>
</feature>
<gene>
    <name evidence="2" type="ORF">K7432_013045</name>
</gene>
<dbReference type="EMBL" id="JASJQH010001217">
    <property type="protein sequence ID" value="KAK9761795.1"/>
    <property type="molecule type" value="Genomic_DNA"/>
</dbReference>
<evidence type="ECO:0000313" key="2">
    <source>
        <dbReference type="EMBL" id="KAK9761795.1"/>
    </source>
</evidence>
<feature type="compositionally biased region" description="Basic and acidic residues" evidence="1">
    <location>
        <begin position="130"/>
        <end position="155"/>
    </location>
</feature>
<organism evidence="2 3">
    <name type="scientific">Basidiobolus ranarum</name>
    <dbReference type="NCBI Taxonomy" id="34480"/>
    <lineage>
        <taxon>Eukaryota</taxon>
        <taxon>Fungi</taxon>
        <taxon>Fungi incertae sedis</taxon>
        <taxon>Zoopagomycota</taxon>
        <taxon>Entomophthoromycotina</taxon>
        <taxon>Basidiobolomycetes</taxon>
        <taxon>Basidiobolales</taxon>
        <taxon>Basidiobolaceae</taxon>
        <taxon>Basidiobolus</taxon>
    </lineage>
</organism>